<sequence length="307" mass="34891">MTDTSYTTTLLKSSLSSTIPKRYTIIPNSTNATTSASTKTTTITSKTTDLVTSDIIFEETTKCCDWPSTWFTTKSVTPRIIEDTTKTTTTKLMTPHTTKFISTTPTLEFRGETECCDRPSTWVTTVSPNSITYTFESETTKKHTSTHKLTDSTTRMSTWSSMMTTVPSIITSEPSTTATTSTHAPNTKTTAAYTTHRTTYIPNWHTWFDHSETPSTIPDRTSAKLTNETSWLTKITNQPTAMRETKESWSYWPPKSNNTTPAWWYPRFCANPGCEYPKDWYSSTKNIKRKHKKYKSLMELLRNSINV</sequence>
<reference evidence="1" key="1">
    <citation type="submission" date="2015-09" db="EMBL/GenBank/DDBJ databases">
        <title>De novo assembly of Pectinophora gossypiella (Pink Bollworm) gut transcriptome.</title>
        <authorList>
            <person name="Tassone E.E."/>
        </authorList>
    </citation>
    <scope>NUCLEOTIDE SEQUENCE</scope>
</reference>
<gene>
    <name evidence="1" type="ORF">g.10576</name>
</gene>
<dbReference type="AlphaFoldDB" id="A0A1E1VZX1"/>
<evidence type="ECO:0000313" key="1">
    <source>
        <dbReference type="EMBL" id="JAT80285.1"/>
    </source>
</evidence>
<organism evidence="1">
    <name type="scientific">Pectinophora gossypiella</name>
    <name type="common">Cotton pink bollworm</name>
    <name type="synonym">Depressaria gossypiella</name>
    <dbReference type="NCBI Taxonomy" id="13191"/>
    <lineage>
        <taxon>Eukaryota</taxon>
        <taxon>Metazoa</taxon>
        <taxon>Ecdysozoa</taxon>
        <taxon>Arthropoda</taxon>
        <taxon>Hexapoda</taxon>
        <taxon>Insecta</taxon>
        <taxon>Pterygota</taxon>
        <taxon>Neoptera</taxon>
        <taxon>Endopterygota</taxon>
        <taxon>Lepidoptera</taxon>
        <taxon>Glossata</taxon>
        <taxon>Ditrysia</taxon>
        <taxon>Gelechioidea</taxon>
        <taxon>Gelechiidae</taxon>
        <taxon>Apatetrinae</taxon>
        <taxon>Pectinophora</taxon>
    </lineage>
</organism>
<dbReference type="EMBL" id="GDQN01010769">
    <property type="protein sequence ID" value="JAT80285.1"/>
    <property type="molecule type" value="Transcribed_RNA"/>
</dbReference>
<dbReference type="OrthoDB" id="7367799at2759"/>
<protein>
    <submittedName>
        <fullName evidence="1">Uncharacterized protein</fullName>
    </submittedName>
</protein>
<proteinExistence type="predicted"/>
<name>A0A1E1VZX1_PECGO</name>
<accession>A0A1E1VZX1</accession>